<sequence>MKQAATGRFELSHVKVFRLPLLSSPRINLHKVPKMGRNSTVPRLLN</sequence>
<evidence type="ECO:0000313" key="1">
    <source>
        <dbReference type="EMBL" id="BAS21612.1"/>
    </source>
</evidence>
<organism evidence="1">
    <name type="scientific">Citrobacter freundii</name>
    <dbReference type="NCBI Taxonomy" id="546"/>
    <lineage>
        <taxon>Bacteria</taxon>
        <taxon>Pseudomonadati</taxon>
        <taxon>Pseudomonadota</taxon>
        <taxon>Gammaproteobacteria</taxon>
        <taxon>Enterobacterales</taxon>
        <taxon>Enterobacteriaceae</taxon>
        <taxon>Citrobacter</taxon>
        <taxon>Citrobacter freundii complex</taxon>
    </lineage>
</organism>
<keyword evidence="1" id="KW-0614">Plasmid</keyword>
<accession>A0A0K2S3E8</accession>
<dbReference type="AlphaFoldDB" id="A0A0K2S3E8"/>
<protein>
    <submittedName>
        <fullName evidence="1">Uncharacterized protein</fullName>
    </submittedName>
</protein>
<name>A0A0K2S3E8_CITFR</name>
<proteinExistence type="predicted"/>
<geneLocation type="plasmid" evidence="1">
    <name>pKHM-1</name>
</geneLocation>
<dbReference type="EMBL" id="AP014939">
    <property type="protein sequence ID" value="BAS21612.1"/>
    <property type="molecule type" value="Genomic_DNA"/>
</dbReference>
<reference evidence="1" key="1">
    <citation type="submission" date="2015-08" db="EMBL/GenBank/DDBJ databases">
        <title>Complete DNA Sequence of Pseudomonas syringae pv. actinidiae, the Causal Agent of Kiwifruit Canker Disease.</title>
        <authorList>
            <person name="Rikkerink E.H.A."/>
            <person name="Fineran P.C."/>
        </authorList>
    </citation>
    <scope>NUCLEOTIDE SEQUENCE</scope>
    <source>
        <strain evidence="1">KHM 243</strain>
        <plasmid evidence="1">pKHM-1</plasmid>
    </source>
</reference>